<proteinExistence type="inferred from homology"/>
<comment type="similarity">
    <text evidence="1">Belongs to the LysR transcriptional regulatory family.</text>
</comment>
<dbReference type="Gene3D" id="3.40.190.10">
    <property type="entry name" value="Periplasmic binding protein-like II"/>
    <property type="match status" value="2"/>
</dbReference>
<evidence type="ECO:0000313" key="6">
    <source>
        <dbReference type="EMBL" id="GLQ11840.1"/>
    </source>
</evidence>
<organism evidence="6 7">
    <name type="scientific">Devosia yakushimensis</name>
    <dbReference type="NCBI Taxonomy" id="470028"/>
    <lineage>
        <taxon>Bacteria</taxon>
        <taxon>Pseudomonadati</taxon>
        <taxon>Pseudomonadota</taxon>
        <taxon>Alphaproteobacteria</taxon>
        <taxon>Hyphomicrobiales</taxon>
        <taxon>Devosiaceae</taxon>
        <taxon>Devosia</taxon>
    </lineage>
</organism>
<keyword evidence="4" id="KW-0804">Transcription</keyword>
<reference evidence="6" key="2">
    <citation type="submission" date="2023-01" db="EMBL/GenBank/DDBJ databases">
        <title>Draft genome sequence of Devosia yakushimensis strain NBRC 103855.</title>
        <authorList>
            <person name="Sun Q."/>
            <person name="Mori K."/>
        </authorList>
    </citation>
    <scope>NUCLEOTIDE SEQUENCE</scope>
    <source>
        <strain evidence="6">NBRC 103855</strain>
    </source>
</reference>
<dbReference type="SUPFAM" id="SSF46785">
    <property type="entry name" value="Winged helix' DNA-binding domain"/>
    <property type="match status" value="1"/>
</dbReference>
<dbReference type="Pfam" id="PF03466">
    <property type="entry name" value="LysR_substrate"/>
    <property type="match status" value="1"/>
</dbReference>
<evidence type="ECO:0000259" key="5">
    <source>
        <dbReference type="PROSITE" id="PS50931"/>
    </source>
</evidence>
<dbReference type="Proteomes" id="UP001161406">
    <property type="component" value="Unassembled WGS sequence"/>
</dbReference>
<dbReference type="PRINTS" id="PR00039">
    <property type="entry name" value="HTHLYSR"/>
</dbReference>
<accession>A0ABQ5UJ28</accession>
<dbReference type="InterPro" id="IPR036388">
    <property type="entry name" value="WH-like_DNA-bd_sf"/>
</dbReference>
<dbReference type="PROSITE" id="PS50931">
    <property type="entry name" value="HTH_LYSR"/>
    <property type="match status" value="1"/>
</dbReference>
<dbReference type="InterPro" id="IPR000847">
    <property type="entry name" value="LysR_HTH_N"/>
</dbReference>
<dbReference type="Gene3D" id="1.10.10.10">
    <property type="entry name" value="Winged helix-like DNA-binding domain superfamily/Winged helix DNA-binding domain"/>
    <property type="match status" value="1"/>
</dbReference>
<evidence type="ECO:0000256" key="3">
    <source>
        <dbReference type="ARBA" id="ARBA00023125"/>
    </source>
</evidence>
<dbReference type="Pfam" id="PF00126">
    <property type="entry name" value="HTH_1"/>
    <property type="match status" value="1"/>
</dbReference>
<evidence type="ECO:0000256" key="2">
    <source>
        <dbReference type="ARBA" id="ARBA00023015"/>
    </source>
</evidence>
<sequence length="348" mass="37717">MDDERAGARIKAVARNGNAKNRSGEVTLNQLRIFWAVARSETLTKAAKQLGLAQPSLSQQLSKLEANVGTLLFHRRSNEMALTEAGSYLLPKAEQVLRNMRELEDGLAQFSGGKRLTLRLAGINSVLRVLLPGAIGMMQSQFPEVDFDIQESAPADILELLYGRRVNIGLLAANSVAQAGVGFVQIPLIEDPYVLVVPEALTLDGIADPQRDLPQEQLGLLNQSIQFTFGSQQANRVADWYDRMLPQHRVVAQCRSFETAIGLVRAGSGVCLAPALATIAGNGPPGGVRLYRVKAPPRRIVALVPSQYRRAEPYASLLELLQQSAAVYATPGVLPTPPFLAGDMAEDF</sequence>
<keyword evidence="3" id="KW-0238">DNA-binding</keyword>
<comment type="caution">
    <text evidence="6">The sequence shown here is derived from an EMBL/GenBank/DDBJ whole genome shotgun (WGS) entry which is preliminary data.</text>
</comment>
<dbReference type="SUPFAM" id="SSF53850">
    <property type="entry name" value="Periplasmic binding protein-like II"/>
    <property type="match status" value="1"/>
</dbReference>
<evidence type="ECO:0000256" key="1">
    <source>
        <dbReference type="ARBA" id="ARBA00009437"/>
    </source>
</evidence>
<protein>
    <submittedName>
        <fullName evidence="6">Carbonate dehydratase</fullName>
    </submittedName>
</protein>
<dbReference type="InterPro" id="IPR036390">
    <property type="entry name" value="WH_DNA-bd_sf"/>
</dbReference>
<evidence type="ECO:0000313" key="7">
    <source>
        <dbReference type="Proteomes" id="UP001161406"/>
    </source>
</evidence>
<reference evidence="6" key="1">
    <citation type="journal article" date="2014" name="Int. J. Syst. Evol. Microbiol.">
        <title>Complete genome of a new Firmicutes species belonging to the dominant human colonic microbiota ('Ruminococcus bicirculans') reveals two chromosomes and a selective capacity to utilize plant glucans.</title>
        <authorList>
            <consortium name="NISC Comparative Sequencing Program"/>
            <person name="Wegmann U."/>
            <person name="Louis P."/>
            <person name="Goesmann A."/>
            <person name="Henrissat B."/>
            <person name="Duncan S.H."/>
            <person name="Flint H.J."/>
        </authorList>
    </citation>
    <scope>NUCLEOTIDE SEQUENCE</scope>
    <source>
        <strain evidence="6">NBRC 103855</strain>
    </source>
</reference>
<dbReference type="EMBL" id="BSNG01000003">
    <property type="protein sequence ID" value="GLQ11840.1"/>
    <property type="molecule type" value="Genomic_DNA"/>
</dbReference>
<dbReference type="RefSeq" id="WP_284393514.1">
    <property type="nucleotide sequence ID" value="NZ_BSNG01000003.1"/>
</dbReference>
<gene>
    <name evidence="6" type="primary">catR</name>
    <name evidence="6" type="ORF">GCM10007913_37720</name>
</gene>
<name>A0ABQ5UJ28_9HYPH</name>
<dbReference type="InterPro" id="IPR005119">
    <property type="entry name" value="LysR_subst-bd"/>
</dbReference>
<evidence type="ECO:0000256" key="4">
    <source>
        <dbReference type="ARBA" id="ARBA00023163"/>
    </source>
</evidence>
<dbReference type="PANTHER" id="PTHR30346">
    <property type="entry name" value="TRANSCRIPTIONAL DUAL REGULATOR HCAR-RELATED"/>
    <property type="match status" value="1"/>
</dbReference>
<dbReference type="PANTHER" id="PTHR30346:SF28">
    <property type="entry name" value="HTH-TYPE TRANSCRIPTIONAL REGULATOR CYNR"/>
    <property type="match status" value="1"/>
</dbReference>
<feature type="domain" description="HTH lysR-type" evidence="5">
    <location>
        <begin position="26"/>
        <end position="83"/>
    </location>
</feature>
<keyword evidence="2" id="KW-0805">Transcription regulation</keyword>
<keyword evidence="7" id="KW-1185">Reference proteome</keyword>